<feature type="compositionally biased region" description="Acidic residues" evidence="1">
    <location>
        <begin position="132"/>
        <end position="141"/>
    </location>
</feature>
<reference evidence="4" key="2">
    <citation type="submission" date="2020-10" db="UniProtKB">
        <authorList>
            <consortium name="WormBaseParasite"/>
        </authorList>
    </citation>
    <scope>IDENTIFICATION</scope>
</reference>
<feature type="chain" id="PRO_5028967903" evidence="2">
    <location>
        <begin position="21"/>
        <end position="202"/>
    </location>
</feature>
<sequence>MFSLALSAFFLNSILPLALIVMPMAFCSKKKQSQKATSTHHHRRKGDQDPGQIDHRRDTRRSKSPALPPKFDEVNFGSERGQNISIAVTHVHTNRKSRRQKKAVKSADPQPPTTSVGTSEDPYKRPPSSSSAEDEEGDEDPNSVQPVAPSSRTGGQQQQQQQTPQAGTPNPSHSRTSTKLKSAEMDQWMADIRADRERQKRN</sequence>
<dbReference type="Proteomes" id="UP000492821">
    <property type="component" value="Unassembled WGS sequence"/>
</dbReference>
<evidence type="ECO:0000256" key="1">
    <source>
        <dbReference type="SAM" id="MobiDB-lite"/>
    </source>
</evidence>
<evidence type="ECO:0000313" key="4">
    <source>
        <dbReference type="WBParaSite" id="Pan_g3452.t1"/>
    </source>
</evidence>
<protein>
    <submittedName>
        <fullName evidence="4">Uncharacterized protein</fullName>
    </submittedName>
</protein>
<name>A0A7E4VUL1_PANRE</name>
<organism evidence="3 4">
    <name type="scientific">Panagrellus redivivus</name>
    <name type="common">Microworm</name>
    <dbReference type="NCBI Taxonomy" id="6233"/>
    <lineage>
        <taxon>Eukaryota</taxon>
        <taxon>Metazoa</taxon>
        <taxon>Ecdysozoa</taxon>
        <taxon>Nematoda</taxon>
        <taxon>Chromadorea</taxon>
        <taxon>Rhabditida</taxon>
        <taxon>Tylenchina</taxon>
        <taxon>Panagrolaimomorpha</taxon>
        <taxon>Panagrolaimoidea</taxon>
        <taxon>Panagrolaimidae</taxon>
        <taxon>Panagrellus</taxon>
    </lineage>
</organism>
<feature type="compositionally biased region" description="Basic and acidic residues" evidence="1">
    <location>
        <begin position="192"/>
        <end position="202"/>
    </location>
</feature>
<keyword evidence="3" id="KW-1185">Reference proteome</keyword>
<feature type="compositionally biased region" description="Basic residues" evidence="1">
    <location>
        <begin position="32"/>
        <end position="45"/>
    </location>
</feature>
<dbReference type="AlphaFoldDB" id="A0A7E4VUL1"/>
<feature type="compositionally biased region" description="Basic and acidic residues" evidence="1">
    <location>
        <begin position="46"/>
        <end position="57"/>
    </location>
</feature>
<feature type="region of interest" description="Disordered" evidence="1">
    <location>
        <begin position="32"/>
        <end position="202"/>
    </location>
</feature>
<keyword evidence="2" id="KW-0732">Signal</keyword>
<reference evidence="3" key="1">
    <citation type="journal article" date="2013" name="Genetics">
        <title>The draft genome and transcriptome of Panagrellus redivivus are shaped by the harsh demands of a free-living lifestyle.</title>
        <authorList>
            <person name="Srinivasan J."/>
            <person name="Dillman A.R."/>
            <person name="Macchietto M.G."/>
            <person name="Heikkinen L."/>
            <person name="Lakso M."/>
            <person name="Fracchia K.M."/>
            <person name="Antoshechkin I."/>
            <person name="Mortazavi A."/>
            <person name="Wong G."/>
            <person name="Sternberg P.W."/>
        </authorList>
    </citation>
    <scope>NUCLEOTIDE SEQUENCE [LARGE SCALE GENOMIC DNA]</scope>
    <source>
        <strain evidence="3">MT8872</strain>
    </source>
</reference>
<feature type="signal peptide" evidence="2">
    <location>
        <begin position="1"/>
        <end position="20"/>
    </location>
</feature>
<proteinExistence type="predicted"/>
<accession>A0A7E4VUL1</accession>
<evidence type="ECO:0000256" key="2">
    <source>
        <dbReference type="SAM" id="SignalP"/>
    </source>
</evidence>
<feature type="compositionally biased region" description="Polar residues" evidence="1">
    <location>
        <begin position="142"/>
        <end position="152"/>
    </location>
</feature>
<feature type="compositionally biased region" description="Basic residues" evidence="1">
    <location>
        <begin position="92"/>
        <end position="104"/>
    </location>
</feature>
<evidence type="ECO:0000313" key="3">
    <source>
        <dbReference type="Proteomes" id="UP000492821"/>
    </source>
</evidence>
<dbReference type="WBParaSite" id="Pan_g3452.t1">
    <property type="protein sequence ID" value="Pan_g3452.t1"/>
    <property type="gene ID" value="Pan_g3452"/>
</dbReference>
<feature type="compositionally biased region" description="Low complexity" evidence="1">
    <location>
        <begin position="153"/>
        <end position="171"/>
    </location>
</feature>